<sequence>YALLPLMKSMLFAFCLCLVHTAIKEEARHRTASDLVYRPWRSGDVMYTTPLTRVRWGRRFVAVDPNAPDERNVVGCVEAREESLPAECIRSALSEKERPARVMYISHVEVREDWQNKTVGTTMLRQALKD</sequence>
<keyword evidence="4" id="KW-1185">Reference proteome</keyword>
<comment type="caution">
    <text evidence="3">The sequence shown here is derived from an EMBL/GenBank/DDBJ whole genome shotgun (WGS) entry which is preliminary data.</text>
</comment>
<feature type="non-terminal residue" evidence="3">
    <location>
        <position position="130"/>
    </location>
</feature>
<gene>
    <name evidence="3" type="ORF">FOZ63_029452</name>
</gene>
<accession>A0A7J6QZL7</accession>
<feature type="non-terminal residue" evidence="3">
    <location>
        <position position="1"/>
    </location>
</feature>
<dbReference type="AlphaFoldDB" id="A0A7J6QZL7"/>
<dbReference type="EMBL" id="JABANO010029407">
    <property type="protein sequence ID" value="KAF4713581.1"/>
    <property type="molecule type" value="Genomic_DNA"/>
</dbReference>
<dbReference type="InterPro" id="IPR016181">
    <property type="entry name" value="Acyl_CoA_acyltransferase"/>
</dbReference>
<reference evidence="3 4" key="1">
    <citation type="submission" date="2020-04" db="EMBL/GenBank/DDBJ databases">
        <title>Perkinsus olseni comparative genomics.</title>
        <authorList>
            <person name="Bogema D.R."/>
        </authorList>
    </citation>
    <scope>NUCLEOTIDE SEQUENCE [LARGE SCALE GENOMIC DNA]</scope>
    <source>
        <strain evidence="3 4">ATCC PRA-207</strain>
    </source>
</reference>
<name>A0A7J6QZL7_PEROL</name>
<protein>
    <recommendedName>
        <fullName evidence="2">N-acetyltransferase domain-containing protein</fullName>
    </recommendedName>
</protein>
<feature type="domain" description="N-acetyltransferase" evidence="2">
    <location>
        <begin position="58"/>
        <end position="129"/>
    </location>
</feature>
<dbReference type="Pfam" id="PF00583">
    <property type="entry name" value="Acetyltransf_1"/>
    <property type="match status" value="1"/>
</dbReference>
<organism evidence="3 4">
    <name type="scientific">Perkinsus olseni</name>
    <name type="common">Perkinsus atlanticus</name>
    <dbReference type="NCBI Taxonomy" id="32597"/>
    <lineage>
        <taxon>Eukaryota</taxon>
        <taxon>Sar</taxon>
        <taxon>Alveolata</taxon>
        <taxon>Perkinsozoa</taxon>
        <taxon>Perkinsea</taxon>
        <taxon>Perkinsida</taxon>
        <taxon>Perkinsidae</taxon>
        <taxon>Perkinsus</taxon>
    </lineage>
</organism>
<dbReference type="SUPFAM" id="SSF55729">
    <property type="entry name" value="Acyl-CoA N-acyltransferases (Nat)"/>
    <property type="match status" value="1"/>
</dbReference>
<evidence type="ECO:0000313" key="4">
    <source>
        <dbReference type="Proteomes" id="UP000553632"/>
    </source>
</evidence>
<keyword evidence="1" id="KW-0732">Signal</keyword>
<evidence type="ECO:0000259" key="2">
    <source>
        <dbReference type="Pfam" id="PF00583"/>
    </source>
</evidence>
<evidence type="ECO:0000256" key="1">
    <source>
        <dbReference type="SAM" id="SignalP"/>
    </source>
</evidence>
<feature type="chain" id="PRO_5029720143" description="N-acetyltransferase domain-containing protein" evidence="1">
    <location>
        <begin position="22"/>
        <end position="130"/>
    </location>
</feature>
<dbReference type="Proteomes" id="UP000553632">
    <property type="component" value="Unassembled WGS sequence"/>
</dbReference>
<evidence type="ECO:0000313" key="3">
    <source>
        <dbReference type="EMBL" id="KAF4713581.1"/>
    </source>
</evidence>
<dbReference type="Gene3D" id="3.40.630.30">
    <property type="match status" value="1"/>
</dbReference>
<dbReference type="GO" id="GO:0016747">
    <property type="term" value="F:acyltransferase activity, transferring groups other than amino-acyl groups"/>
    <property type="evidence" value="ECO:0007669"/>
    <property type="project" value="InterPro"/>
</dbReference>
<dbReference type="InterPro" id="IPR000182">
    <property type="entry name" value="GNAT_dom"/>
</dbReference>
<proteinExistence type="predicted"/>
<feature type="signal peptide" evidence="1">
    <location>
        <begin position="1"/>
        <end position="21"/>
    </location>
</feature>